<feature type="transmembrane region" description="Helical" evidence="2">
    <location>
        <begin position="58"/>
        <end position="77"/>
    </location>
</feature>
<reference evidence="4" key="1">
    <citation type="submission" date="2021-01" db="EMBL/GenBank/DDBJ databases">
        <authorList>
            <person name="Corre E."/>
            <person name="Pelletier E."/>
            <person name="Niang G."/>
            <person name="Scheremetjew M."/>
            <person name="Finn R."/>
            <person name="Kale V."/>
            <person name="Holt S."/>
            <person name="Cochrane G."/>
            <person name="Meng A."/>
            <person name="Brown T."/>
            <person name="Cohen L."/>
        </authorList>
    </citation>
    <scope>NUCLEOTIDE SEQUENCE</scope>
    <source>
        <strain evidence="4">CCMP2222</strain>
    </source>
</reference>
<feature type="domain" description="YrhK" evidence="3">
    <location>
        <begin position="91"/>
        <end position="146"/>
    </location>
</feature>
<sequence length="384" mass="43175">MPGQVVKIRPVENVKVIAREHHTEMFFHFLGIFNEFALVVACIFFFEFMPIKIYITGIFMWIIGCLVGVVVSCYHMWEYMAARTRYKGEVRHEMVELVLYMFSHLTFVIGCVLFLPWFYKTQTELMVGHAMGTWCWIWGSVALVIAGHWNAIGFIEVATKLPQCRRTVLIRRFASVALTCTAVGAALFMAGSFLFRPGFKNQCESPEAFIRIKAAAEGRMNKSPFSYMVQPDLLADSFLGNLRHLRARPEPRSKAKSSTLSGRHSPLQKKQHSIEPDGDAIDNRMGEEVEGDPGDYKLNPFCVSIIEQGTLLYLIGCVAFLTHSILSTACSVLLHRIRLEDAQVAYADAYRRSSSKLKGDVEDLIAGKGPQSMSQPALATQVVD</sequence>
<dbReference type="Pfam" id="PF14145">
    <property type="entry name" value="YrhK"/>
    <property type="match status" value="1"/>
</dbReference>
<keyword evidence="2" id="KW-0472">Membrane</keyword>
<evidence type="ECO:0000259" key="3">
    <source>
        <dbReference type="Pfam" id="PF14145"/>
    </source>
</evidence>
<evidence type="ECO:0000256" key="2">
    <source>
        <dbReference type="SAM" id="Phobius"/>
    </source>
</evidence>
<keyword evidence="2" id="KW-0812">Transmembrane</keyword>
<keyword evidence="2" id="KW-1133">Transmembrane helix</keyword>
<dbReference type="AlphaFoldDB" id="A0A7S2BPQ6"/>
<proteinExistence type="predicted"/>
<dbReference type="EMBL" id="HBGQ01025052">
    <property type="protein sequence ID" value="CAD9402797.1"/>
    <property type="molecule type" value="Transcribed_RNA"/>
</dbReference>
<feature type="region of interest" description="Disordered" evidence="1">
    <location>
        <begin position="249"/>
        <end position="287"/>
    </location>
</feature>
<feature type="transmembrane region" description="Helical" evidence="2">
    <location>
        <begin position="97"/>
        <end position="119"/>
    </location>
</feature>
<organism evidence="4">
    <name type="scientific">Alexandrium andersonii</name>
    <dbReference type="NCBI Taxonomy" id="327968"/>
    <lineage>
        <taxon>Eukaryota</taxon>
        <taxon>Sar</taxon>
        <taxon>Alveolata</taxon>
        <taxon>Dinophyceae</taxon>
        <taxon>Gonyaulacales</taxon>
        <taxon>Pyrocystaceae</taxon>
        <taxon>Alexandrium</taxon>
    </lineage>
</organism>
<accession>A0A7S2BPQ6</accession>
<name>A0A7S2BPQ6_9DINO</name>
<protein>
    <recommendedName>
        <fullName evidence="3">YrhK domain-containing protein</fullName>
    </recommendedName>
</protein>
<feature type="transmembrane region" description="Helical" evidence="2">
    <location>
        <begin position="173"/>
        <end position="195"/>
    </location>
</feature>
<feature type="transmembrane region" description="Helical" evidence="2">
    <location>
        <begin position="25"/>
        <end position="46"/>
    </location>
</feature>
<evidence type="ECO:0000313" key="4">
    <source>
        <dbReference type="EMBL" id="CAD9402797.1"/>
    </source>
</evidence>
<feature type="transmembrane region" description="Helical" evidence="2">
    <location>
        <begin position="131"/>
        <end position="152"/>
    </location>
</feature>
<dbReference type="InterPro" id="IPR025424">
    <property type="entry name" value="YrhK_domain"/>
</dbReference>
<evidence type="ECO:0000256" key="1">
    <source>
        <dbReference type="SAM" id="MobiDB-lite"/>
    </source>
</evidence>
<gene>
    <name evidence="4" type="ORF">AAND1436_LOCUS12341</name>
</gene>